<feature type="signal peptide" evidence="1">
    <location>
        <begin position="1"/>
        <end position="19"/>
    </location>
</feature>
<evidence type="ECO:0000313" key="3">
    <source>
        <dbReference type="Proteomes" id="UP001444661"/>
    </source>
</evidence>
<protein>
    <submittedName>
        <fullName evidence="2">Uncharacterized protein</fullName>
    </submittedName>
</protein>
<dbReference type="EMBL" id="JAQQWK010000002">
    <property type="protein sequence ID" value="KAK8051619.1"/>
    <property type="molecule type" value="Genomic_DNA"/>
</dbReference>
<accession>A0ABR1U0Z8</accession>
<evidence type="ECO:0000256" key="1">
    <source>
        <dbReference type="SAM" id="SignalP"/>
    </source>
</evidence>
<reference evidence="2 3" key="1">
    <citation type="submission" date="2023-01" db="EMBL/GenBank/DDBJ databases">
        <title>Analysis of 21 Apiospora genomes using comparative genomics revels a genus with tremendous synthesis potential of carbohydrate active enzymes and secondary metabolites.</title>
        <authorList>
            <person name="Sorensen T."/>
        </authorList>
    </citation>
    <scope>NUCLEOTIDE SEQUENCE [LARGE SCALE GENOMIC DNA]</scope>
    <source>
        <strain evidence="2 3">CBS 33761</strain>
    </source>
</reference>
<keyword evidence="1" id="KW-0732">Signal</keyword>
<keyword evidence="3" id="KW-1185">Reference proteome</keyword>
<name>A0ABR1U0Z8_9PEZI</name>
<comment type="caution">
    <text evidence="2">The sequence shown here is derived from an EMBL/GenBank/DDBJ whole genome shotgun (WGS) entry which is preliminary data.</text>
</comment>
<feature type="chain" id="PRO_5046774173" evidence="1">
    <location>
        <begin position="20"/>
        <end position="179"/>
    </location>
</feature>
<evidence type="ECO:0000313" key="2">
    <source>
        <dbReference type="EMBL" id="KAK8051619.1"/>
    </source>
</evidence>
<sequence>MVAITRLACLLGMVCPLLASPVPNQQGNLTLLADPVIKPRCKGCGVSLPGMTSRCDDSNNQIQGEDFEWAIRKFGDLNDQSNGPLLHFKSVLTVRHQDVVIWSCNCGGPQDFPADQLGYIAEKMKRECPGDKPNGFSTRAGWVYMPDWRKGLNVDTNFNYQIRVEQKGQESLCGKWCLN</sequence>
<dbReference type="Proteomes" id="UP001444661">
    <property type="component" value="Unassembled WGS sequence"/>
</dbReference>
<gene>
    <name evidence="2" type="ORF">PG993_003004</name>
</gene>
<proteinExistence type="predicted"/>
<organism evidence="2 3">
    <name type="scientific">Apiospora rasikravindrae</name>
    <dbReference type="NCBI Taxonomy" id="990691"/>
    <lineage>
        <taxon>Eukaryota</taxon>
        <taxon>Fungi</taxon>
        <taxon>Dikarya</taxon>
        <taxon>Ascomycota</taxon>
        <taxon>Pezizomycotina</taxon>
        <taxon>Sordariomycetes</taxon>
        <taxon>Xylariomycetidae</taxon>
        <taxon>Amphisphaeriales</taxon>
        <taxon>Apiosporaceae</taxon>
        <taxon>Apiospora</taxon>
    </lineage>
</organism>